<keyword evidence="3" id="KW-1185">Reference proteome</keyword>
<feature type="chain" id="PRO_5006618128" description="Secreted protein" evidence="1">
    <location>
        <begin position="27"/>
        <end position="94"/>
    </location>
</feature>
<feature type="signal peptide" evidence="1">
    <location>
        <begin position="1"/>
        <end position="26"/>
    </location>
</feature>
<gene>
    <name evidence="2" type="primary">Vigan.07G043300</name>
    <name evidence="2" type="ORF">VIGAN_07043300</name>
</gene>
<sequence length="94" mass="10478">MPCTIFWGSILLAFSAPLLQPLLTSCTYGSSRYLHHSNTFHLFAYVGHSIGSHLPLLHMPPCFLISHQILFSLPFPFPARTCFMVSYSPLSPAP</sequence>
<organism evidence="2 3">
    <name type="scientific">Vigna angularis var. angularis</name>
    <dbReference type="NCBI Taxonomy" id="157739"/>
    <lineage>
        <taxon>Eukaryota</taxon>
        <taxon>Viridiplantae</taxon>
        <taxon>Streptophyta</taxon>
        <taxon>Embryophyta</taxon>
        <taxon>Tracheophyta</taxon>
        <taxon>Spermatophyta</taxon>
        <taxon>Magnoliopsida</taxon>
        <taxon>eudicotyledons</taxon>
        <taxon>Gunneridae</taxon>
        <taxon>Pentapetalae</taxon>
        <taxon>rosids</taxon>
        <taxon>fabids</taxon>
        <taxon>Fabales</taxon>
        <taxon>Fabaceae</taxon>
        <taxon>Papilionoideae</taxon>
        <taxon>50 kb inversion clade</taxon>
        <taxon>NPAAA clade</taxon>
        <taxon>indigoferoid/millettioid clade</taxon>
        <taxon>Phaseoleae</taxon>
        <taxon>Vigna</taxon>
    </lineage>
</organism>
<evidence type="ECO:0000313" key="3">
    <source>
        <dbReference type="Proteomes" id="UP000291084"/>
    </source>
</evidence>
<name>A0A0S3SGC2_PHAAN</name>
<evidence type="ECO:0000313" key="2">
    <source>
        <dbReference type="EMBL" id="BAT91801.1"/>
    </source>
</evidence>
<protein>
    <recommendedName>
        <fullName evidence="4">Secreted protein</fullName>
    </recommendedName>
</protein>
<dbReference type="Proteomes" id="UP000291084">
    <property type="component" value="Chromosome 7"/>
</dbReference>
<evidence type="ECO:0008006" key="4">
    <source>
        <dbReference type="Google" id="ProtNLM"/>
    </source>
</evidence>
<evidence type="ECO:0000256" key="1">
    <source>
        <dbReference type="SAM" id="SignalP"/>
    </source>
</evidence>
<reference evidence="2 3" key="1">
    <citation type="journal article" date="2015" name="Sci. Rep.">
        <title>The power of single molecule real-time sequencing technology in the de novo assembly of a eukaryotic genome.</title>
        <authorList>
            <person name="Sakai H."/>
            <person name="Naito K."/>
            <person name="Ogiso-Tanaka E."/>
            <person name="Takahashi Y."/>
            <person name="Iseki K."/>
            <person name="Muto C."/>
            <person name="Satou K."/>
            <person name="Teruya K."/>
            <person name="Shiroma A."/>
            <person name="Shimoji M."/>
            <person name="Hirano T."/>
            <person name="Itoh T."/>
            <person name="Kaga A."/>
            <person name="Tomooka N."/>
        </authorList>
    </citation>
    <scope>NUCLEOTIDE SEQUENCE [LARGE SCALE GENOMIC DNA]</scope>
    <source>
        <strain evidence="3">cv. Shumari</strain>
    </source>
</reference>
<accession>A0A0S3SGC2</accession>
<dbReference type="EMBL" id="AP015040">
    <property type="protein sequence ID" value="BAT91801.1"/>
    <property type="molecule type" value="Genomic_DNA"/>
</dbReference>
<dbReference type="AlphaFoldDB" id="A0A0S3SGC2"/>
<proteinExistence type="predicted"/>
<keyword evidence="1" id="KW-0732">Signal</keyword>